<keyword evidence="3" id="KW-1185">Reference proteome</keyword>
<feature type="transmembrane region" description="Helical" evidence="1">
    <location>
        <begin position="47"/>
        <end position="80"/>
    </location>
</feature>
<proteinExistence type="predicted"/>
<comment type="caution">
    <text evidence="2">The sequence shown here is derived from an EMBL/GenBank/DDBJ whole genome shotgun (WGS) entry which is preliminary data.</text>
</comment>
<sequence length="176" mass="19492">MYELVAISVTLPMLLSVVSFVWSRVFGDPDHFPGSARLHVQLILSQAVSITLIYCFPSAVSFLILSVLYFTQGLGVAYFIRIKGRVDCGCLGPQINSKLGWPLILFNLVMGSIGLAAYSNPDWFVYGYSFTITGLLMEGMLLLLALLIMVGVPDALHAIRLYRDIAAPHYAKLKRF</sequence>
<protein>
    <recommendedName>
        <fullName evidence="4">Methylamine utilization protein MauE</fullName>
    </recommendedName>
</protein>
<dbReference type="STRING" id="59843.A3958_23525"/>
<evidence type="ECO:0000256" key="1">
    <source>
        <dbReference type="SAM" id="Phobius"/>
    </source>
</evidence>
<dbReference type="GeneID" id="97555176"/>
<evidence type="ECO:0000313" key="2">
    <source>
        <dbReference type="EMBL" id="KZS43093.1"/>
    </source>
</evidence>
<dbReference type="EMBL" id="LWMH01000003">
    <property type="protein sequence ID" value="KZS43093.1"/>
    <property type="molecule type" value="Genomic_DNA"/>
</dbReference>
<keyword evidence="1" id="KW-0472">Membrane</keyword>
<dbReference type="GO" id="GO:0030416">
    <property type="term" value="P:methylamine metabolic process"/>
    <property type="evidence" value="ECO:0007669"/>
    <property type="project" value="InterPro"/>
</dbReference>
<name>A0A163DA30_9BACL</name>
<feature type="transmembrane region" description="Helical" evidence="1">
    <location>
        <begin position="101"/>
        <end position="119"/>
    </location>
</feature>
<keyword evidence="1" id="KW-1133">Transmembrane helix</keyword>
<dbReference type="RefSeq" id="WP_063480575.1">
    <property type="nucleotide sequence ID" value="NZ_CP147845.1"/>
</dbReference>
<dbReference type="Proteomes" id="UP000076796">
    <property type="component" value="Unassembled WGS sequence"/>
</dbReference>
<accession>A0A163DA30</accession>
<evidence type="ECO:0000313" key="3">
    <source>
        <dbReference type="Proteomes" id="UP000076796"/>
    </source>
</evidence>
<reference evidence="2" key="1">
    <citation type="journal article" date="2016" name="Genome Announc.">
        <title>Draft genomes of two strains of Paenibacillus glucanolyticus with capability to degrade lignocellulose.</title>
        <authorList>
            <person name="Mathews S.L."/>
            <person name="Pawlak J."/>
            <person name="Grunden A.M."/>
        </authorList>
    </citation>
    <scope>NUCLEOTIDE SEQUENCE [LARGE SCALE GENOMIC DNA]</scope>
    <source>
        <strain evidence="2">SLM1</strain>
    </source>
</reference>
<gene>
    <name evidence="2" type="ORF">AWU65_00250</name>
</gene>
<evidence type="ECO:0008006" key="4">
    <source>
        <dbReference type="Google" id="ProtNLM"/>
    </source>
</evidence>
<dbReference type="OrthoDB" id="2614864at2"/>
<dbReference type="AlphaFoldDB" id="A0A163DA30"/>
<dbReference type="GO" id="GO:0016020">
    <property type="term" value="C:membrane"/>
    <property type="evidence" value="ECO:0007669"/>
    <property type="project" value="UniProtKB-SubCell"/>
</dbReference>
<organism evidence="2 3">
    <name type="scientific">Paenibacillus glucanolyticus</name>
    <dbReference type="NCBI Taxonomy" id="59843"/>
    <lineage>
        <taxon>Bacteria</taxon>
        <taxon>Bacillati</taxon>
        <taxon>Bacillota</taxon>
        <taxon>Bacilli</taxon>
        <taxon>Bacillales</taxon>
        <taxon>Paenibacillaceae</taxon>
        <taxon>Paenibacillus</taxon>
    </lineage>
</organism>
<feature type="transmembrane region" description="Helical" evidence="1">
    <location>
        <begin position="125"/>
        <end position="152"/>
    </location>
</feature>
<keyword evidence="1" id="KW-0812">Transmembrane</keyword>